<dbReference type="Pfam" id="PF00551">
    <property type="entry name" value="Formyl_trans_N"/>
    <property type="match status" value="1"/>
</dbReference>
<comment type="similarity">
    <text evidence="4">Belongs to the GART family.</text>
</comment>
<dbReference type="InterPro" id="IPR002376">
    <property type="entry name" value="Formyl_transf_N"/>
</dbReference>
<dbReference type="CDD" id="cd08645">
    <property type="entry name" value="FMT_core_GART"/>
    <property type="match status" value="1"/>
</dbReference>
<accession>A0A537ITM5</accession>
<comment type="function">
    <text evidence="4">Catalyzes the transfer of a formyl group from 10-formyltetrahydrofolate to 5-phospho-ribosyl-glycinamide (GAR), producing 5-phospho-ribosyl-N-formylglycinamide (FGAR) and tetrahydrofolate.</text>
</comment>
<evidence type="ECO:0000256" key="4">
    <source>
        <dbReference type="HAMAP-Rule" id="MF_01930"/>
    </source>
</evidence>
<name>A0A537ITM5_9BACT</name>
<feature type="binding site" evidence="4">
    <location>
        <begin position="30"/>
        <end position="32"/>
    </location>
    <ligand>
        <name>N(1)-(5-phospho-beta-D-ribosyl)glycinamide</name>
        <dbReference type="ChEBI" id="CHEBI:143788"/>
    </ligand>
</feature>
<dbReference type="SUPFAM" id="SSF53328">
    <property type="entry name" value="Formyltransferase"/>
    <property type="match status" value="1"/>
</dbReference>
<evidence type="ECO:0000259" key="5">
    <source>
        <dbReference type="Pfam" id="PF00551"/>
    </source>
</evidence>
<dbReference type="InterPro" id="IPR004607">
    <property type="entry name" value="GART"/>
</dbReference>
<gene>
    <name evidence="4" type="primary">purN</name>
    <name evidence="6" type="ORF">E6H05_07910</name>
</gene>
<dbReference type="GO" id="GO:0005829">
    <property type="term" value="C:cytosol"/>
    <property type="evidence" value="ECO:0007669"/>
    <property type="project" value="TreeGrafter"/>
</dbReference>
<evidence type="ECO:0000313" key="6">
    <source>
        <dbReference type="EMBL" id="TMI74630.1"/>
    </source>
</evidence>
<comment type="caution">
    <text evidence="6">The sequence shown here is derived from an EMBL/GenBank/DDBJ whole genome shotgun (WGS) entry which is preliminary data.</text>
</comment>
<feature type="binding site" evidence="4">
    <location>
        <position position="83"/>
    </location>
    <ligand>
        <name>(6R)-10-formyltetrahydrofolate</name>
        <dbReference type="ChEBI" id="CHEBI:195366"/>
    </ligand>
</feature>
<dbReference type="UniPathway" id="UPA00074">
    <property type="reaction ID" value="UER00126"/>
</dbReference>
<feature type="binding site" evidence="4">
    <location>
        <position position="125"/>
    </location>
    <ligand>
        <name>(6R)-10-formyltetrahydrofolate</name>
        <dbReference type="ChEBI" id="CHEBI:195366"/>
    </ligand>
</feature>
<feature type="binding site" evidence="4">
    <location>
        <begin position="108"/>
        <end position="111"/>
    </location>
    <ligand>
        <name>(6R)-10-formyltetrahydrofolate</name>
        <dbReference type="ChEBI" id="CHEBI:195366"/>
    </ligand>
</feature>
<dbReference type="GO" id="GO:0006189">
    <property type="term" value="P:'de novo' IMP biosynthetic process"/>
    <property type="evidence" value="ECO:0007669"/>
    <property type="project" value="UniProtKB-UniRule"/>
</dbReference>
<dbReference type="PANTHER" id="PTHR43369:SF2">
    <property type="entry name" value="PHOSPHORIBOSYLGLYCINAMIDE FORMYLTRANSFERASE"/>
    <property type="match status" value="1"/>
</dbReference>
<evidence type="ECO:0000313" key="7">
    <source>
        <dbReference type="Proteomes" id="UP000318834"/>
    </source>
</evidence>
<dbReference type="EMBL" id="VBAP01000055">
    <property type="protein sequence ID" value="TMI74630.1"/>
    <property type="molecule type" value="Genomic_DNA"/>
</dbReference>
<dbReference type="EC" id="2.1.2.2" evidence="4"/>
<evidence type="ECO:0000256" key="1">
    <source>
        <dbReference type="ARBA" id="ARBA00005054"/>
    </source>
</evidence>
<dbReference type="HAMAP" id="MF_01930">
    <property type="entry name" value="PurN"/>
    <property type="match status" value="1"/>
</dbReference>
<protein>
    <recommendedName>
        <fullName evidence="4">Phosphoribosylglycinamide formyltransferase</fullName>
        <ecNumber evidence="4">2.1.2.2</ecNumber>
    </recommendedName>
    <alternativeName>
        <fullName evidence="4">5'-phosphoribosylglycinamide transformylase</fullName>
    </alternativeName>
    <alternativeName>
        <fullName evidence="4">GAR transformylase</fullName>
        <shortName evidence="4">GART</shortName>
    </alternativeName>
</protein>
<feature type="active site" description="Proton donor" evidence="4">
    <location>
        <position position="127"/>
    </location>
</feature>
<dbReference type="Gene3D" id="3.40.50.170">
    <property type="entry name" value="Formyl transferase, N-terminal domain"/>
    <property type="match status" value="1"/>
</dbReference>
<keyword evidence="2 4" id="KW-0808">Transferase</keyword>
<dbReference type="InterPro" id="IPR036477">
    <property type="entry name" value="Formyl_transf_N_sf"/>
</dbReference>
<comment type="catalytic activity">
    <reaction evidence="4">
        <text>N(1)-(5-phospho-beta-D-ribosyl)glycinamide + (6R)-10-formyltetrahydrofolate = N(2)-formyl-N(1)-(5-phospho-beta-D-ribosyl)glycinamide + (6S)-5,6,7,8-tetrahydrofolate + H(+)</text>
        <dbReference type="Rhea" id="RHEA:15053"/>
        <dbReference type="ChEBI" id="CHEBI:15378"/>
        <dbReference type="ChEBI" id="CHEBI:57453"/>
        <dbReference type="ChEBI" id="CHEBI:143788"/>
        <dbReference type="ChEBI" id="CHEBI:147286"/>
        <dbReference type="ChEBI" id="CHEBI:195366"/>
        <dbReference type="EC" id="2.1.2.2"/>
    </reaction>
</comment>
<dbReference type="AlphaFoldDB" id="A0A537ITM5"/>
<feature type="site" description="Raises pKa of active site His" evidence="4">
    <location>
        <position position="168"/>
    </location>
</feature>
<dbReference type="PANTHER" id="PTHR43369">
    <property type="entry name" value="PHOSPHORIBOSYLGLYCINAMIDE FORMYLTRANSFERASE"/>
    <property type="match status" value="1"/>
</dbReference>
<evidence type="ECO:0000256" key="3">
    <source>
        <dbReference type="ARBA" id="ARBA00022755"/>
    </source>
</evidence>
<reference evidence="6 7" key="1">
    <citation type="journal article" date="2019" name="Nat. Microbiol.">
        <title>Mediterranean grassland soil C-N compound turnover is dependent on rainfall and depth, and is mediated by genomically divergent microorganisms.</title>
        <authorList>
            <person name="Diamond S."/>
            <person name="Andeer P.F."/>
            <person name="Li Z."/>
            <person name="Crits-Christoph A."/>
            <person name="Burstein D."/>
            <person name="Anantharaman K."/>
            <person name="Lane K.R."/>
            <person name="Thomas B.C."/>
            <person name="Pan C."/>
            <person name="Northen T.R."/>
            <person name="Banfield J.F."/>
        </authorList>
    </citation>
    <scope>NUCLEOTIDE SEQUENCE [LARGE SCALE GENOMIC DNA]</scope>
    <source>
        <strain evidence="6">NP_8</strain>
    </source>
</reference>
<evidence type="ECO:0000256" key="2">
    <source>
        <dbReference type="ARBA" id="ARBA00022679"/>
    </source>
</evidence>
<proteinExistence type="inferred from homology"/>
<sequence>MTDAVAQSRGRAVGRSGGLIGIGVLVSGGGTNLQAILDACARGEIPGRVVVVASTTAKAYALVRARQAGVPAVVLAPWSFPDRQTYDARLAEVLQAHDVDLICLAGFLRILTAAFVDRFRGRIMNIHPALLPAFGGVGMYGPHVHETVLASGAKISGCTVHFVDETPDGGPIILQAAVPVQDDDSVESLAARIAEQEHHLYPEAIRLFAGGRLQMNGKRVRITRDAAELVPS</sequence>
<keyword evidence="3 4" id="KW-0658">Purine biosynthesis</keyword>
<dbReference type="Proteomes" id="UP000318834">
    <property type="component" value="Unassembled WGS sequence"/>
</dbReference>
<dbReference type="GO" id="GO:0004644">
    <property type="term" value="F:phosphoribosylglycinamide formyltransferase activity"/>
    <property type="evidence" value="ECO:0007669"/>
    <property type="project" value="UniProtKB-UniRule"/>
</dbReference>
<organism evidence="6 7">
    <name type="scientific">Candidatus Segetimicrobium genomatis</name>
    <dbReference type="NCBI Taxonomy" id="2569760"/>
    <lineage>
        <taxon>Bacteria</taxon>
        <taxon>Bacillati</taxon>
        <taxon>Candidatus Sysuimicrobiota</taxon>
        <taxon>Candidatus Sysuimicrobiia</taxon>
        <taxon>Candidatus Sysuimicrobiales</taxon>
        <taxon>Candidatus Segetimicrobiaceae</taxon>
        <taxon>Candidatus Segetimicrobium</taxon>
    </lineage>
</organism>
<comment type="pathway">
    <text evidence="1 4">Purine metabolism; IMP biosynthesis via de novo pathway; N(2)-formyl-N(1)-(5-phospho-D-ribosyl)glycinamide from N(1)-(5-phospho-D-ribosyl)glycinamide (10-formyl THF route): step 1/1.</text>
</comment>
<dbReference type="NCBIfam" id="TIGR00639">
    <property type="entry name" value="PurN"/>
    <property type="match status" value="1"/>
</dbReference>
<feature type="domain" description="Formyl transferase N-terminal" evidence="5">
    <location>
        <begin position="24"/>
        <end position="205"/>
    </location>
</feature>